<keyword evidence="3" id="KW-0963">Cytoplasm</keyword>
<dbReference type="EMBL" id="WIXP02000012">
    <property type="protein sequence ID" value="KAF6201572.1"/>
    <property type="molecule type" value="Genomic_DNA"/>
</dbReference>
<gene>
    <name evidence="8" type="ORF">GE061_003964</name>
</gene>
<feature type="compositionally biased region" description="Polar residues" evidence="7">
    <location>
        <begin position="32"/>
        <end position="55"/>
    </location>
</feature>
<dbReference type="PANTHER" id="PTHR23162">
    <property type="entry name" value="OUTER DENSE FIBER OF SPERM TAILS 2"/>
    <property type="match status" value="1"/>
</dbReference>
<evidence type="ECO:0000256" key="3">
    <source>
        <dbReference type="ARBA" id="ARBA00022490"/>
    </source>
</evidence>
<keyword evidence="5" id="KW-0206">Cytoskeleton</keyword>
<keyword evidence="9" id="KW-1185">Reference proteome</keyword>
<dbReference type="Proteomes" id="UP000466442">
    <property type="component" value="Linkage Group LG12"/>
</dbReference>
<dbReference type="GO" id="GO:1902017">
    <property type="term" value="P:regulation of cilium assembly"/>
    <property type="evidence" value="ECO:0007669"/>
    <property type="project" value="TreeGrafter"/>
</dbReference>
<dbReference type="InterPro" id="IPR026099">
    <property type="entry name" value="Odf2-rel"/>
</dbReference>
<evidence type="ECO:0000256" key="6">
    <source>
        <dbReference type="SAM" id="Coils"/>
    </source>
</evidence>
<dbReference type="GO" id="GO:0005813">
    <property type="term" value="C:centrosome"/>
    <property type="evidence" value="ECO:0007669"/>
    <property type="project" value="UniProtKB-SubCell"/>
</dbReference>
<feature type="region of interest" description="Disordered" evidence="7">
    <location>
        <begin position="1"/>
        <end position="78"/>
    </location>
</feature>
<comment type="similarity">
    <text evidence="2">Belongs to the ODF2 family.</text>
</comment>
<reference evidence="8" key="1">
    <citation type="journal article" date="2021" name="Mol. Ecol. Resour.">
        <title>Apolygus lucorum genome provides insights into omnivorousness and mesophyll feeding.</title>
        <authorList>
            <person name="Liu Y."/>
            <person name="Liu H."/>
            <person name="Wang H."/>
            <person name="Huang T."/>
            <person name="Liu B."/>
            <person name="Yang B."/>
            <person name="Yin L."/>
            <person name="Li B."/>
            <person name="Zhang Y."/>
            <person name="Zhang S."/>
            <person name="Jiang F."/>
            <person name="Zhang X."/>
            <person name="Ren Y."/>
            <person name="Wang B."/>
            <person name="Wang S."/>
            <person name="Lu Y."/>
            <person name="Wu K."/>
            <person name="Fan W."/>
            <person name="Wang G."/>
        </authorList>
    </citation>
    <scope>NUCLEOTIDE SEQUENCE</scope>
    <source>
        <strain evidence="8">12Hb</strain>
    </source>
</reference>
<evidence type="ECO:0000256" key="1">
    <source>
        <dbReference type="ARBA" id="ARBA00004300"/>
    </source>
</evidence>
<evidence type="ECO:0000256" key="2">
    <source>
        <dbReference type="ARBA" id="ARBA00009316"/>
    </source>
</evidence>
<evidence type="ECO:0000256" key="5">
    <source>
        <dbReference type="ARBA" id="ARBA00023212"/>
    </source>
</evidence>
<feature type="compositionally biased region" description="Low complexity" evidence="7">
    <location>
        <begin position="63"/>
        <end position="73"/>
    </location>
</feature>
<protein>
    <submittedName>
        <fullName evidence="8">Uncharacterized protein</fullName>
    </submittedName>
</protein>
<name>A0A8S9WXV4_APOLU</name>
<sequence length="472" mass="54444">MLSGMSHSRGSRDYSKPSTSKSFPSSEENKFQKSSSNQSRSKIQHHSCTASTDHPTISRPKSKTSSKPSTPSFRSDDYGLKNRETIQYQINVLKEKYANLKEDYNAKMEEVSTARVELDGAIKEAVERHKRCEEAEQRAADLIQRVKEAEFEKVKCSSSWDRISEMENQLTIAKQKHGESLEDVEEAKLILKQQLEAVENMRQLYLETEQLAEEQSRKLETLEHENERLSQQITVSMDQAREQFQYQVFELGPLADSVAQLNEGIIVNKEKKSLADKQAEKLQLEIMQLSAKNDELKSKLSDLREHFSIVDFEKAALRETLDSKHEERSEAKKENYALRAKIKDLEEINGDKEMKIQFKETEVKDLSARLETLREECARQISSNKNSLQSARKANLRRLTLLEKDLAKTKADECGAEKERDEIQMRLEEQICSLSQNLSQAQEKIKTLQDSLGYINKDRNIKVRRISPHTRL</sequence>
<feature type="coiled-coil region" evidence="6">
    <location>
        <begin position="272"/>
        <end position="383"/>
    </location>
</feature>
<dbReference type="PANTHER" id="PTHR23162:SF10">
    <property type="entry name" value="FI13205P"/>
    <property type="match status" value="1"/>
</dbReference>
<evidence type="ECO:0000256" key="7">
    <source>
        <dbReference type="SAM" id="MobiDB-lite"/>
    </source>
</evidence>
<evidence type="ECO:0000313" key="8">
    <source>
        <dbReference type="EMBL" id="KAF6201572.1"/>
    </source>
</evidence>
<feature type="coiled-coil region" evidence="6">
    <location>
        <begin position="83"/>
        <end position="152"/>
    </location>
</feature>
<keyword evidence="4 6" id="KW-0175">Coiled coil</keyword>
<feature type="compositionally biased region" description="Low complexity" evidence="7">
    <location>
        <begin position="16"/>
        <end position="26"/>
    </location>
</feature>
<evidence type="ECO:0000313" key="9">
    <source>
        <dbReference type="Proteomes" id="UP000466442"/>
    </source>
</evidence>
<accession>A0A8S9WXV4</accession>
<proteinExistence type="inferred from homology"/>
<dbReference type="OrthoDB" id="6616309at2759"/>
<comment type="subcellular location">
    <subcellularLocation>
        <location evidence="1">Cytoplasm</location>
        <location evidence="1">Cytoskeleton</location>
        <location evidence="1">Microtubule organizing center</location>
        <location evidence="1">Centrosome</location>
    </subcellularLocation>
</comment>
<feature type="coiled-coil region" evidence="6">
    <location>
        <begin position="181"/>
        <end position="239"/>
    </location>
</feature>
<comment type="caution">
    <text evidence="8">The sequence shown here is derived from an EMBL/GenBank/DDBJ whole genome shotgun (WGS) entry which is preliminary data.</text>
</comment>
<dbReference type="AlphaFoldDB" id="A0A8S9WXV4"/>
<evidence type="ECO:0000256" key="4">
    <source>
        <dbReference type="ARBA" id="ARBA00023054"/>
    </source>
</evidence>
<organism evidence="8 9">
    <name type="scientific">Apolygus lucorum</name>
    <name type="common">Small green plant bug</name>
    <name type="synonym">Lygocoris lucorum</name>
    <dbReference type="NCBI Taxonomy" id="248454"/>
    <lineage>
        <taxon>Eukaryota</taxon>
        <taxon>Metazoa</taxon>
        <taxon>Ecdysozoa</taxon>
        <taxon>Arthropoda</taxon>
        <taxon>Hexapoda</taxon>
        <taxon>Insecta</taxon>
        <taxon>Pterygota</taxon>
        <taxon>Neoptera</taxon>
        <taxon>Paraneoptera</taxon>
        <taxon>Hemiptera</taxon>
        <taxon>Heteroptera</taxon>
        <taxon>Panheteroptera</taxon>
        <taxon>Cimicomorpha</taxon>
        <taxon>Miridae</taxon>
        <taxon>Mirini</taxon>
        <taxon>Apolygus</taxon>
    </lineage>
</organism>